<gene>
    <name evidence="2" type="ORF">BD311DRAFT_322630</name>
</gene>
<evidence type="ECO:0000313" key="2">
    <source>
        <dbReference type="EMBL" id="TBU28466.1"/>
    </source>
</evidence>
<feature type="chain" id="PRO_5020314544" description="Secreted protein" evidence="1">
    <location>
        <begin position="35"/>
        <end position="134"/>
    </location>
</feature>
<accession>A0A4Q9MQN2</accession>
<proteinExistence type="predicted"/>
<dbReference type="Proteomes" id="UP000292957">
    <property type="component" value="Unassembled WGS sequence"/>
</dbReference>
<evidence type="ECO:0000256" key="1">
    <source>
        <dbReference type="SAM" id="SignalP"/>
    </source>
</evidence>
<feature type="signal peptide" evidence="1">
    <location>
        <begin position="1"/>
        <end position="34"/>
    </location>
</feature>
<keyword evidence="1" id="KW-0732">Signal</keyword>
<organism evidence="2">
    <name type="scientific">Dichomitus squalens</name>
    <dbReference type="NCBI Taxonomy" id="114155"/>
    <lineage>
        <taxon>Eukaryota</taxon>
        <taxon>Fungi</taxon>
        <taxon>Dikarya</taxon>
        <taxon>Basidiomycota</taxon>
        <taxon>Agaricomycotina</taxon>
        <taxon>Agaricomycetes</taxon>
        <taxon>Polyporales</taxon>
        <taxon>Polyporaceae</taxon>
        <taxon>Dichomitus</taxon>
    </lineage>
</organism>
<protein>
    <recommendedName>
        <fullName evidence="3">Secreted protein</fullName>
    </recommendedName>
</protein>
<dbReference type="EMBL" id="ML143421">
    <property type="protein sequence ID" value="TBU28466.1"/>
    <property type="molecule type" value="Genomic_DNA"/>
</dbReference>
<name>A0A4Q9MQN2_9APHY</name>
<reference evidence="2" key="1">
    <citation type="submission" date="2019-01" db="EMBL/GenBank/DDBJ databases">
        <title>Draft genome sequences of three monokaryotic isolates of the white-rot basidiomycete fungus Dichomitus squalens.</title>
        <authorList>
            <consortium name="DOE Joint Genome Institute"/>
            <person name="Lopez S.C."/>
            <person name="Andreopoulos B."/>
            <person name="Pangilinan J."/>
            <person name="Lipzen A."/>
            <person name="Riley R."/>
            <person name="Ahrendt S."/>
            <person name="Ng V."/>
            <person name="Barry K."/>
            <person name="Daum C."/>
            <person name="Grigoriev I.V."/>
            <person name="Hilden K.S."/>
            <person name="Makela M.R."/>
            <person name="de Vries R.P."/>
        </authorList>
    </citation>
    <scope>NUCLEOTIDE SEQUENCE [LARGE SCALE GENOMIC DNA]</scope>
    <source>
        <strain evidence="2">OM18370.1</strain>
    </source>
</reference>
<sequence>MHRNSGPACTRLRGTTCLLPVLSLVLVSFTGSSAEMWWSSESYDPASLPFGRRAGDAYFCFLAGRFPVRNLMSSRYSASDSGLLLLGSSSDVHPELDAKRLQCTGSVSDHFACLLSSWLGSDVIVCIGRPMGCA</sequence>
<dbReference type="AlphaFoldDB" id="A0A4Q9MQN2"/>
<evidence type="ECO:0008006" key="3">
    <source>
        <dbReference type="Google" id="ProtNLM"/>
    </source>
</evidence>